<proteinExistence type="predicted"/>
<dbReference type="AlphaFoldDB" id="A0A518D4A7"/>
<protein>
    <submittedName>
        <fullName evidence="1">Uncharacterized protein</fullName>
    </submittedName>
</protein>
<gene>
    <name evidence="1" type="ORF">Pla163_34560</name>
</gene>
<keyword evidence="2" id="KW-1185">Reference proteome</keyword>
<reference evidence="1 2" key="1">
    <citation type="submission" date="2019-02" db="EMBL/GenBank/DDBJ databases">
        <title>Deep-cultivation of Planctomycetes and their phenomic and genomic characterization uncovers novel biology.</title>
        <authorList>
            <person name="Wiegand S."/>
            <person name="Jogler M."/>
            <person name="Boedeker C."/>
            <person name="Pinto D."/>
            <person name="Vollmers J."/>
            <person name="Rivas-Marin E."/>
            <person name="Kohn T."/>
            <person name="Peeters S.H."/>
            <person name="Heuer A."/>
            <person name="Rast P."/>
            <person name="Oberbeckmann S."/>
            <person name="Bunk B."/>
            <person name="Jeske O."/>
            <person name="Meyerdierks A."/>
            <person name="Storesund J.E."/>
            <person name="Kallscheuer N."/>
            <person name="Luecker S."/>
            <person name="Lage O.M."/>
            <person name="Pohl T."/>
            <person name="Merkel B.J."/>
            <person name="Hornburger P."/>
            <person name="Mueller R.-W."/>
            <person name="Bruemmer F."/>
            <person name="Labrenz M."/>
            <person name="Spormann A.M."/>
            <person name="Op den Camp H."/>
            <person name="Overmann J."/>
            <person name="Amann R."/>
            <person name="Jetten M.S.M."/>
            <person name="Mascher T."/>
            <person name="Medema M.H."/>
            <person name="Devos D.P."/>
            <person name="Kaster A.-K."/>
            <person name="Ovreas L."/>
            <person name="Rohde M."/>
            <person name="Galperin M.Y."/>
            <person name="Jogler C."/>
        </authorList>
    </citation>
    <scope>NUCLEOTIDE SEQUENCE [LARGE SCALE GENOMIC DNA]</scope>
    <source>
        <strain evidence="1 2">Pla163</strain>
    </source>
</reference>
<dbReference type="OrthoDB" id="9797779at2"/>
<evidence type="ECO:0000313" key="2">
    <source>
        <dbReference type="Proteomes" id="UP000319342"/>
    </source>
</evidence>
<dbReference type="InterPro" id="IPR007553">
    <property type="entry name" value="2-thiour_desulf"/>
</dbReference>
<sequence length="163" mass="16847">MDTPENPPSDARDAPRSVLVSACLLGRTCRYDGRHNADAVLRAELAARGEVAVPFCPEEAGGLATPRPPAWLTGSAASVVEGEARVVTDAGADVTDAFLAGARGALERAREVGATRAYLKERSPSCGCRATHVDGGLVDGPGVTAEVLRRAGIAVEGVEGRRE</sequence>
<dbReference type="RefSeq" id="WP_145191297.1">
    <property type="nucleotide sequence ID" value="NZ_CP036290.1"/>
</dbReference>
<dbReference type="EMBL" id="CP036290">
    <property type="protein sequence ID" value="QDU86305.1"/>
    <property type="molecule type" value="Genomic_DNA"/>
</dbReference>
<dbReference type="Pfam" id="PF04463">
    <property type="entry name" value="2-thiour_desulf"/>
    <property type="match status" value="1"/>
</dbReference>
<dbReference type="PANTHER" id="PTHR30087:SF1">
    <property type="entry name" value="HYPOTHETICAL CYTOSOLIC PROTEIN"/>
    <property type="match status" value="1"/>
</dbReference>
<accession>A0A518D4A7</accession>
<dbReference type="PANTHER" id="PTHR30087">
    <property type="entry name" value="INNER MEMBRANE PROTEIN"/>
    <property type="match status" value="1"/>
</dbReference>
<organism evidence="1 2">
    <name type="scientific">Rohdeia mirabilis</name>
    <dbReference type="NCBI Taxonomy" id="2528008"/>
    <lineage>
        <taxon>Bacteria</taxon>
        <taxon>Pseudomonadati</taxon>
        <taxon>Planctomycetota</taxon>
        <taxon>Planctomycetia</taxon>
        <taxon>Planctomycetia incertae sedis</taxon>
        <taxon>Rohdeia</taxon>
    </lineage>
</organism>
<dbReference type="Proteomes" id="UP000319342">
    <property type="component" value="Chromosome"/>
</dbReference>
<name>A0A518D4A7_9BACT</name>
<evidence type="ECO:0000313" key="1">
    <source>
        <dbReference type="EMBL" id="QDU86305.1"/>
    </source>
</evidence>